<dbReference type="InterPro" id="IPR029045">
    <property type="entry name" value="ClpP/crotonase-like_dom_sf"/>
</dbReference>
<accession>A0A7X0BPD1</accession>
<organism evidence="2 3">
    <name type="scientific">Pseudomonas fluvialis</name>
    <dbReference type="NCBI Taxonomy" id="1793966"/>
    <lineage>
        <taxon>Bacteria</taxon>
        <taxon>Pseudomonadati</taxon>
        <taxon>Pseudomonadota</taxon>
        <taxon>Gammaproteobacteria</taxon>
        <taxon>Pseudomonadales</taxon>
        <taxon>Pseudomonadaceae</taxon>
        <taxon>Pseudomonas</taxon>
    </lineage>
</organism>
<dbReference type="EMBL" id="JACHLL010000001">
    <property type="protein sequence ID" value="MBB6340108.1"/>
    <property type="molecule type" value="Genomic_DNA"/>
</dbReference>
<feature type="chain" id="PRO_5030962077" description="Periplasmic protein-like protein" evidence="1">
    <location>
        <begin position="24"/>
        <end position="190"/>
    </location>
</feature>
<comment type="caution">
    <text evidence="2">The sequence shown here is derived from an EMBL/GenBank/DDBJ whole genome shotgun (WGS) entry which is preliminary data.</text>
</comment>
<protein>
    <recommendedName>
        <fullName evidence="4">Periplasmic protein-like protein</fullName>
    </recommendedName>
</protein>
<reference evidence="2 3" key="1">
    <citation type="submission" date="2020-08" db="EMBL/GenBank/DDBJ databases">
        <title>Functional genomics of gut bacteria from endangered species of beetles.</title>
        <authorList>
            <person name="Carlos-Shanley C."/>
        </authorList>
    </citation>
    <scope>NUCLEOTIDE SEQUENCE [LARGE SCALE GENOMIC DNA]</scope>
    <source>
        <strain evidence="2 3">S00202</strain>
    </source>
</reference>
<evidence type="ECO:0000313" key="2">
    <source>
        <dbReference type="EMBL" id="MBB6340108.1"/>
    </source>
</evidence>
<proteinExistence type="predicted"/>
<sequence length="190" mass="20755">MTRSLLHSALFCITAFGAPLALARVEVKPVQHKTLGPMLVAKVAEEISPGDYEVLLRGITGNPGRYVKKIVLLDNIGGSVPEAMRMGRLLRESGFDALVPSTGVCQGTCVYLLAAGRDKTVKGYVGLHKPPFASGDSVFSGLTYQGVRYSPAAYFREMNIPTALLEDMQRIEPRNMRVLSQAELARYRLN</sequence>
<feature type="signal peptide" evidence="1">
    <location>
        <begin position="1"/>
        <end position="23"/>
    </location>
</feature>
<dbReference type="AlphaFoldDB" id="A0A7X0BPD1"/>
<dbReference type="RefSeq" id="WP_184679921.1">
    <property type="nucleotide sequence ID" value="NZ_JACHLL010000001.1"/>
</dbReference>
<evidence type="ECO:0000256" key="1">
    <source>
        <dbReference type="SAM" id="SignalP"/>
    </source>
</evidence>
<keyword evidence="3" id="KW-1185">Reference proteome</keyword>
<dbReference type="SUPFAM" id="SSF52096">
    <property type="entry name" value="ClpP/crotonase"/>
    <property type="match status" value="1"/>
</dbReference>
<evidence type="ECO:0008006" key="4">
    <source>
        <dbReference type="Google" id="ProtNLM"/>
    </source>
</evidence>
<gene>
    <name evidence="2" type="ORF">HNP49_000258</name>
</gene>
<keyword evidence="1" id="KW-0732">Signal</keyword>
<evidence type="ECO:0000313" key="3">
    <source>
        <dbReference type="Proteomes" id="UP000557193"/>
    </source>
</evidence>
<name>A0A7X0BPD1_9PSED</name>
<dbReference type="Proteomes" id="UP000557193">
    <property type="component" value="Unassembled WGS sequence"/>
</dbReference>